<evidence type="ECO:0000256" key="2">
    <source>
        <dbReference type="ARBA" id="ARBA00023315"/>
    </source>
</evidence>
<protein>
    <submittedName>
        <fullName evidence="5">GNAT family N-acetyltransferase</fullName>
    </submittedName>
</protein>
<accession>A0A399JFT2</accession>
<dbReference type="InterPro" id="IPR050832">
    <property type="entry name" value="Bact_Acetyltransf"/>
</dbReference>
<dbReference type="InterPro" id="IPR016181">
    <property type="entry name" value="Acyl_CoA_acyltransferase"/>
</dbReference>
<keyword evidence="1 5" id="KW-0808">Transferase</keyword>
<organism evidence="5 6">
    <name type="scientific">Galactobacter valiniphilus</name>
    <dbReference type="NCBI Taxonomy" id="2676122"/>
    <lineage>
        <taxon>Bacteria</taxon>
        <taxon>Bacillati</taxon>
        <taxon>Actinomycetota</taxon>
        <taxon>Actinomycetes</taxon>
        <taxon>Micrococcales</taxon>
        <taxon>Micrococcaceae</taxon>
        <taxon>Galactobacter</taxon>
    </lineage>
</organism>
<keyword evidence="2" id="KW-0012">Acyltransferase</keyword>
<dbReference type="CDD" id="cd04301">
    <property type="entry name" value="NAT_SF"/>
    <property type="match status" value="1"/>
</dbReference>
<proteinExistence type="predicted"/>
<feature type="compositionally biased region" description="Polar residues" evidence="3">
    <location>
        <begin position="197"/>
        <end position="206"/>
    </location>
</feature>
<sequence>MSRALAEGRPRTEELPGTWRIAPVSDPSVQILLEDLVREYHERYGDSLGGSPHSAREEVERYPAHRFEAPEGTFLVYEENGEPLTGGAFMRFDESTAEVKRVWTRSDQRGRRLAAATMARLEERARDLGYSRIYLTTGPAQPEAVALYLRTGYTPGFDPEHYPANQVPHPFSKNLLTPDPGAHRAGQPIDPGAVTATPASSKEQIA</sequence>
<evidence type="ECO:0000313" key="5">
    <source>
        <dbReference type="EMBL" id="RII43059.1"/>
    </source>
</evidence>
<feature type="region of interest" description="Disordered" evidence="3">
    <location>
        <begin position="158"/>
        <end position="206"/>
    </location>
</feature>
<dbReference type="Proteomes" id="UP000265419">
    <property type="component" value="Unassembled WGS sequence"/>
</dbReference>
<dbReference type="Gene3D" id="3.40.630.30">
    <property type="match status" value="1"/>
</dbReference>
<name>A0A399JFT2_9MICC</name>
<dbReference type="RefSeq" id="WP_119423964.1">
    <property type="nucleotide sequence ID" value="NZ_QQXK01000006.1"/>
</dbReference>
<dbReference type="Pfam" id="PF00583">
    <property type="entry name" value="Acetyltransf_1"/>
    <property type="match status" value="1"/>
</dbReference>
<comment type="caution">
    <text evidence="5">The sequence shown here is derived from an EMBL/GenBank/DDBJ whole genome shotgun (WGS) entry which is preliminary data.</text>
</comment>
<dbReference type="PROSITE" id="PS51186">
    <property type="entry name" value="GNAT"/>
    <property type="match status" value="1"/>
</dbReference>
<evidence type="ECO:0000259" key="4">
    <source>
        <dbReference type="PROSITE" id="PS51186"/>
    </source>
</evidence>
<evidence type="ECO:0000313" key="6">
    <source>
        <dbReference type="Proteomes" id="UP000265419"/>
    </source>
</evidence>
<dbReference type="SUPFAM" id="SSF55729">
    <property type="entry name" value="Acyl-CoA N-acyltransferases (Nat)"/>
    <property type="match status" value="1"/>
</dbReference>
<dbReference type="EMBL" id="QQXK01000006">
    <property type="protein sequence ID" value="RII43059.1"/>
    <property type="molecule type" value="Genomic_DNA"/>
</dbReference>
<dbReference type="PANTHER" id="PTHR43877:SF2">
    <property type="entry name" value="AMINOALKYLPHOSPHONATE N-ACETYLTRANSFERASE-RELATED"/>
    <property type="match status" value="1"/>
</dbReference>
<evidence type="ECO:0000256" key="1">
    <source>
        <dbReference type="ARBA" id="ARBA00022679"/>
    </source>
</evidence>
<dbReference type="GO" id="GO:0016747">
    <property type="term" value="F:acyltransferase activity, transferring groups other than amino-acyl groups"/>
    <property type="evidence" value="ECO:0007669"/>
    <property type="project" value="InterPro"/>
</dbReference>
<dbReference type="InterPro" id="IPR000182">
    <property type="entry name" value="GNAT_dom"/>
</dbReference>
<gene>
    <name evidence="5" type="ORF">DWB68_04570</name>
</gene>
<feature type="domain" description="N-acetyltransferase" evidence="4">
    <location>
        <begin position="27"/>
        <end position="178"/>
    </location>
</feature>
<dbReference type="PANTHER" id="PTHR43877">
    <property type="entry name" value="AMINOALKYLPHOSPHONATE N-ACETYLTRANSFERASE-RELATED-RELATED"/>
    <property type="match status" value="1"/>
</dbReference>
<keyword evidence="6" id="KW-1185">Reference proteome</keyword>
<dbReference type="AlphaFoldDB" id="A0A399JFT2"/>
<reference evidence="5 6" key="1">
    <citation type="submission" date="2018-07" db="EMBL/GenBank/DDBJ databases">
        <title>Arthrobacter sp. nov., isolated from raw cow's milk with high bacterial count.</title>
        <authorList>
            <person name="Hahne J."/>
            <person name="Isele D."/>
            <person name="Lipski A."/>
        </authorList>
    </citation>
    <scope>NUCLEOTIDE SEQUENCE [LARGE SCALE GENOMIC DNA]</scope>
    <source>
        <strain evidence="5 6">JZ R-35</strain>
    </source>
</reference>
<evidence type="ECO:0000256" key="3">
    <source>
        <dbReference type="SAM" id="MobiDB-lite"/>
    </source>
</evidence>